<feature type="compositionally biased region" description="Acidic residues" evidence="1">
    <location>
        <begin position="118"/>
        <end position="131"/>
    </location>
</feature>
<gene>
    <name evidence="3" type="ORF">DPX16_5226</name>
</gene>
<dbReference type="Pfam" id="PF13843">
    <property type="entry name" value="DDE_Tnp_1_7"/>
    <property type="match status" value="1"/>
</dbReference>
<organism evidence="3 4">
    <name type="scientific">Anabarilius grahami</name>
    <name type="common">Kanglang fish</name>
    <name type="synonym">Barilius grahami</name>
    <dbReference type="NCBI Taxonomy" id="495550"/>
    <lineage>
        <taxon>Eukaryota</taxon>
        <taxon>Metazoa</taxon>
        <taxon>Chordata</taxon>
        <taxon>Craniata</taxon>
        <taxon>Vertebrata</taxon>
        <taxon>Euteleostomi</taxon>
        <taxon>Actinopterygii</taxon>
        <taxon>Neopterygii</taxon>
        <taxon>Teleostei</taxon>
        <taxon>Ostariophysi</taxon>
        <taxon>Cypriniformes</taxon>
        <taxon>Xenocyprididae</taxon>
        <taxon>Xenocypridinae</taxon>
        <taxon>Xenocypridinae incertae sedis</taxon>
        <taxon>Anabarilius</taxon>
    </lineage>
</organism>
<evidence type="ECO:0000313" key="4">
    <source>
        <dbReference type="Proteomes" id="UP000281406"/>
    </source>
</evidence>
<dbReference type="OrthoDB" id="123207at2759"/>
<dbReference type="AlphaFoldDB" id="A0A3N0Y1B6"/>
<keyword evidence="4" id="KW-1185">Reference proteome</keyword>
<reference evidence="3 4" key="1">
    <citation type="submission" date="2018-10" db="EMBL/GenBank/DDBJ databases">
        <title>Genome assembly for a Yunnan-Guizhou Plateau 3E fish, Anabarilius grahami (Regan), and its evolutionary and genetic applications.</title>
        <authorList>
            <person name="Jiang W."/>
        </authorList>
    </citation>
    <scope>NUCLEOTIDE SEQUENCE [LARGE SCALE GENOMIC DNA]</scope>
    <source>
        <strain evidence="3">AG-KIZ</strain>
        <tissue evidence="3">Muscle</tissue>
    </source>
</reference>
<feature type="domain" description="PiggyBac transposable element-derived protein" evidence="2">
    <location>
        <begin position="200"/>
        <end position="567"/>
    </location>
</feature>
<dbReference type="EMBL" id="RJVU01054446">
    <property type="protein sequence ID" value="ROL08890.1"/>
    <property type="molecule type" value="Genomic_DNA"/>
</dbReference>
<dbReference type="PANTHER" id="PTHR47272">
    <property type="entry name" value="DDE_TNP_1_7 DOMAIN-CONTAINING PROTEIN"/>
    <property type="match status" value="1"/>
</dbReference>
<comment type="caution">
    <text evidence="3">The sequence shown here is derived from an EMBL/GenBank/DDBJ whole genome shotgun (WGS) entry which is preliminary data.</text>
</comment>
<protein>
    <submittedName>
        <fullName evidence="3">PiggyBac transposable element-derived protein 3</fullName>
    </submittedName>
</protein>
<evidence type="ECO:0000259" key="2">
    <source>
        <dbReference type="Pfam" id="PF13843"/>
    </source>
</evidence>
<dbReference type="PANTHER" id="PTHR47272:SF1">
    <property type="entry name" value="PIGGYBAC TRANSPOSABLE ELEMENT-DERIVED PROTEIN 3-LIKE"/>
    <property type="match status" value="1"/>
</dbReference>
<name>A0A3N0Y1B6_ANAGA</name>
<dbReference type="InterPro" id="IPR029526">
    <property type="entry name" value="PGBD"/>
</dbReference>
<sequence>MAFIKVESEDMKIGETFRVKHEDTEEQTKMGFIKEESEDFRIEETFTVKQEETEEQTEMEFIKEESEEMKIEETFRVKNEDTEEQTDLMDCLTFYGRPRTTSTAYSTIALLPANPCDSEVEDLSDPDDENYEDHAPPLSKDLPPPPKKRRNRNRLVEASLDLYQTPSPSTKTRKTTWVKKDIPPFTVPEPVFMIPESVQTPFMYWKRLFTDQMIEHITEHTNQYSVQQTGTSVNTTVAEMEDFLSVLLYMGVFKFPSLDDYWACESRFPPVADTMSVKRFNVLRRNVHFNDNFQMEGCTDRFHKIRPLFDMFREQCLLIPPTNRQSVDEVMVAYKGTRAGKLRQYIQNKPDKWGFKIFCRGSSSGIIHDFILYQGATTFFNIQEEEHAHLGLEDLHLGAKVVSILCSSITHKEETVVFYDNFFTSFNLVKTLHTNLGLRSVGTVRANHSGGATLMSDKEMVKRGQGFVDFCSSEGVVAVKWFDNKCVTLLSNACGVEPLSSVKIFKKEAQQKVDVPCPSIVLAYNQAMGGIDLSDMLVHLYKTPMKARRWYLPLFGYIIDVSIVNAWLIYKQDCNLLEQKPMPLKKFRLSVAATLKGANKVPARVGQPTSAKHKPEVRRPNPRVLHPSLEVRYDGIGHWPTFGTQRGRCNLCKGGVSRWRCSKCGDGKLFLCLNNKKQCFVTYHQR</sequence>
<dbReference type="Proteomes" id="UP000281406">
    <property type="component" value="Unassembled WGS sequence"/>
</dbReference>
<evidence type="ECO:0000256" key="1">
    <source>
        <dbReference type="SAM" id="MobiDB-lite"/>
    </source>
</evidence>
<evidence type="ECO:0000313" key="3">
    <source>
        <dbReference type="EMBL" id="ROL08890.1"/>
    </source>
</evidence>
<accession>A0A3N0Y1B6</accession>
<proteinExistence type="predicted"/>
<feature type="region of interest" description="Disordered" evidence="1">
    <location>
        <begin position="116"/>
        <end position="152"/>
    </location>
</feature>